<proteinExistence type="predicted"/>
<dbReference type="InterPro" id="IPR016187">
    <property type="entry name" value="CTDL_fold"/>
</dbReference>
<organism evidence="5 6">
    <name type="scientific">Podarcis muralis</name>
    <name type="common">Wall lizard</name>
    <name type="synonym">Lacerta muralis</name>
    <dbReference type="NCBI Taxonomy" id="64176"/>
    <lineage>
        <taxon>Eukaryota</taxon>
        <taxon>Metazoa</taxon>
        <taxon>Chordata</taxon>
        <taxon>Craniata</taxon>
        <taxon>Vertebrata</taxon>
        <taxon>Euteleostomi</taxon>
        <taxon>Lepidosauria</taxon>
        <taxon>Squamata</taxon>
        <taxon>Bifurcata</taxon>
        <taxon>Unidentata</taxon>
        <taxon>Episquamata</taxon>
        <taxon>Laterata</taxon>
        <taxon>Lacertibaenia</taxon>
        <taxon>Lacertidae</taxon>
        <taxon>Podarcis</taxon>
    </lineage>
</organism>
<keyword evidence="2" id="KW-0964">Secreted</keyword>
<dbReference type="GO" id="GO:0030246">
    <property type="term" value="F:carbohydrate binding"/>
    <property type="evidence" value="ECO:0007669"/>
    <property type="project" value="UniProtKB-KW"/>
</dbReference>
<dbReference type="AlphaFoldDB" id="A0A670IR29"/>
<reference evidence="5" key="3">
    <citation type="submission" date="2025-09" db="UniProtKB">
        <authorList>
            <consortium name="Ensembl"/>
        </authorList>
    </citation>
    <scope>IDENTIFICATION</scope>
</reference>
<dbReference type="GO" id="GO:0005576">
    <property type="term" value="C:extracellular region"/>
    <property type="evidence" value="ECO:0007669"/>
    <property type="project" value="UniProtKB-SubCell"/>
</dbReference>
<dbReference type="InterPro" id="IPR016186">
    <property type="entry name" value="C-type_lectin-like/link_sf"/>
</dbReference>
<evidence type="ECO:0000256" key="3">
    <source>
        <dbReference type="ARBA" id="ARBA00022734"/>
    </source>
</evidence>
<sequence>PTISFDDSLSQPVGPQMLLDYNSHHLYCHLCPMQWRLHKNKCYWFSEMIQSWEKSKEDCIAKKSHLLIIDDQEEKVQNIQSRQGIFTLSHFYLCYRMFTLSPLLVRKPPEEGSCGLCSTQLHWICQKGSVLL</sequence>
<reference evidence="5 6" key="1">
    <citation type="journal article" date="2019" name="Proc. Natl. Acad. Sci. U.S.A.">
        <title>Regulatory changes in pterin and carotenoid genes underlie balanced color polymorphisms in the wall lizard.</title>
        <authorList>
            <person name="Andrade P."/>
            <person name="Pinho C."/>
            <person name="Perez I de Lanuza G."/>
            <person name="Afonso S."/>
            <person name="Brejcha J."/>
            <person name="Rubin C.J."/>
            <person name="Wallerman O."/>
            <person name="Pereira P."/>
            <person name="Sabatino S.J."/>
            <person name="Bellati A."/>
            <person name="Pellitteri-Rosa D."/>
            <person name="Bosakova Z."/>
            <person name="Bunikis I."/>
            <person name="Carretero M.A."/>
            <person name="Feiner N."/>
            <person name="Marsik P."/>
            <person name="Pauperio F."/>
            <person name="Salvi D."/>
            <person name="Soler L."/>
            <person name="While G.M."/>
            <person name="Uller T."/>
            <person name="Font E."/>
            <person name="Andersson L."/>
            <person name="Carneiro M."/>
        </authorList>
    </citation>
    <scope>NUCLEOTIDE SEQUENCE</scope>
</reference>
<dbReference type="PANTHER" id="PTHR46746">
    <property type="entry name" value="KILLER CELL LECTIN-LIKE RECEPTOR SUBFAMILY F MEMBER 2"/>
    <property type="match status" value="1"/>
</dbReference>
<evidence type="ECO:0000313" key="6">
    <source>
        <dbReference type="Proteomes" id="UP000472272"/>
    </source>
</evidence>
<dbReference type="PANTHER" id="PTHR46746:SF9">
    <property type="entry name" value="CD209 ANTIGEN-LIKE PROTEIN C-LIKE"/>
    <property type="match status" value="1"/>
</dbReference>
<keyword evidence="4" id="KW-1015">Disulfide bond</keyword>
<accession>A0A670IR29</accession>
<dbReference type="Gene3D" id="3.10.100.10">
    <property type="entry name" value="Mannose-Binding Protein A, subunit A"/>
    <property type="match status" value="1"/>
</dbReference>
<dbReference type="SUPFAM" id="SSF56436">
    <property type="entry name" value="C-type lectin-like"/>
    <property type="match status" value="1"/>
</dbReference>
<evidence type="ECO:0000256" key="4">
    <source>
        <dbReference type="ARBA" id="ARBA00023157"/>
    </source>
</evidence>
<name>A0A670IR29_PODMU</name>
<dbReference type="InterPro" id="IPR051379">
    <property type="entry name" value="C-type_Lectin_Receptor_IMM"/>
</dbReference>
<dbReference type="Proteomes" id="UP000472272">
    <property type="component" value="Chromosome 2"/>
</dbReference>
<protein>
    <recommendedName>
        <fullName evidence="7">C-type lectin domain-containing protein</fullName>
    </recommendedName>
</protein>
<comment type="subcellular location">
    <subcellularLocation>
        <location evidence="1">Secreted</location>
    </subcellularLocation>
</comment>
<evidence type="ECO:0008006" key="7">
    <source>
        <dbReference type="Google" id="ProtNLM"/>
    </source>
</evidence>
<evidence type="ECO:0000313" key="5">
    <source>
        <dbReference type="Ensembl" id="ENSPMRP00000014455.1"/>
    </source>
</evidence>
<evidence type="ECO:0000256" key="1">
    <source>
        <dbReference type="ARBA" id="ARBA00004613"/>
    </source>
</evidence>
<dbReference type="GeneTree" id="ENSGT00940000154685"/>
<dbReference type="Ensembl" id="ENSPMRT00000015437.1">
    <property type="protein sequence ID" value="ENSPMRP00000014455.1"/>
    <property type="gene ID" value="ENSPMRG00000009627.1"/>
</dbReference>
<evidence type="ECO:0000256" key="2">
    <source>
        <dbReference type="ARBA" id="ARBA00022525"/>
    </source>
</evidence>
<keyword evidence="3" id="KW-0430">Lectin</keyword>
<keyword evidence="6" id="KW-1185">Reference proteome</keyword>
<reference evidence="5" key="2">
    <citation type="submission" date="2025-08" db="UniProtKB">
        <authorList>
            <consortium name="Ensembl"/>
        </authorList>
    </citation>
    <scope>IDENTIFICATION</scope>
</reference>